<dbReference type="PANTHER" id="PTHR16487">
    <property type="entry name" value="PPP4R2-RELATED PROTEIN"/>
    <property type="match status" value="1"/>
</dbReference>
<feature type="compositionally biased region" description="Basic and acidic residues" evidence="2">
    <location>
        <begin position="490"/>
        <end position="506"/>
    </location>
</feature>
<comment type="caution">
    <text evidence="3">The sequence shown here is derived from an EMBL/GenBank/DDBJ whole genome shotgun (WGS) entry which is preliminary data.</text>
</comment>
<dbReference type="InterPro" id="IPR015267">
    <property type="entry name" value="PPP4R2"/>
</dbReference>
<proteinExistence type="inferred from homology"/>
<sequence length="580" mass="60612">MAEMDIDTGDDLLTKVALDGSMDYSGWPALLPELVARIEKIANTEFPIPRLPPPRAPLRPPSPRLIPPISSSEPTELAADSVPSSQETNKENSSPTAARTGAAAPSSTVPSSTPENRPEPPAPDTLPKPVQDMLDEIISVLKDNFSENPPHTIQRLSELVLRPRQHYKSVIAWLHALDRVVHVTSGANIYPLPPAIPDMSGMSLSVNGTSGIPSGVASTVGTDEALGGALLTPIPWLTSRVNGGPGSDTGSETGGSSPLSANGNTIGPGADPSQHLQLQQRQLQQRQAHQLDGRVHTESTETIEGPNGMGRIETVSISVNGIPSTGAGGVGAVLAQRGVTQGELLRQEQRAGVVPISQLARQQQAQQQAQAQAQAHAQAQANGSPDEDSAMSSDPEDEDEVPHARGPEEIGAEDTGPQPAGTGQFTVGTAALAIGESRGINVEAAVGRPPDQTDLPASKASNSNAQEAIIPRSPKREATDDLEGSGAVKRVKEDVTKAQDEKKGEEEVKEDAEGDLVLPDSAAAPEAEESREDKKDAVEEPLQKQPGSTDASNLPKNEQQTEKEGEGQDTKDSGGDGSGV</sequence>
<feature type="region of interest" description="Disordered" evidence="2">
    <location>
        <begin position="365"/>
        <end position="430"/>
    </location>
</feature>
<feature type="compositionally biased region" description="Acidic residues" evidence="2">
    <location>
        <begin position="385"/>
        <end position="400"/>
    </location>
</feature>
<feature type="compositionally biased region" description="Low complexity" evidence="2">
    <location>
        <begin position="248"/>
        <end position="258"/>
    </location>
</feature>
<dbReference type="GO" id="GO:0005737">
    <property type="term" value="C:cytoplasm"/>
    <property type="evidence" value="ECO:0007669"/>
    <property type="project" value="TreeGrafter"/>
</dbReference>
<feature type="compositionally biased region" description="Polar residues" evidence="2">
    <location>
        <begin position="545"/>
        <end position="558"/>
    </location>
</feature>
<dbReference type="Pfam" id="PF09184">
    <property type="entry name" value="PPP4R2"/>
    <property type="match status" value="1"/>
</dbReference>
<protein>
    <submittedName>
        <fullName evidence="3">Uncharacterized protein</fullName>
    </submittedName>
</protein>
<feature type="compositionally biased region" description="Low complexity" evidence="2">
    <location>
        <begin position="365"/>
        <end position="381"/>
    </location>
</feature>
<evidence type="ECO:0000313" key="3">
    <source>
        <dbReference type="EMBL" id="KAK0747738.1"/>
    </source>
</evidence>
<name>A0AA40EY83_9PEZI</name>
<accession>A0AA40EY83</accession>
<evidence type="ECO:0000313" key="4">
    <source>
        <dbReference type="Proteomes" id="UP001172159"/>
    </source>
</evidence>
<feature type="compositionally biased region" description="Low complexity" evidence="2">
    <location>
        <begin position="100"/>
        <end position="114"/>
    </location>
</feature>
<feature type="compositionally biased region" description="Basic and acidic residues" evidence="2">
    <location>
        <begin position="559"/>
        <end position="574"/>
    </location>
</feature>
<feature type="compositionally biased region" description="Polar residues" evidence="2">
    <location>
        <begin position="82"/>
        <end position="97"/>
    </location>
</feature>
<dbReference type="GO" id="GO:0005634">
    <property type="term" value="C:nucleus"/>
    <property type="evidence" value="ECO:0007669"/>
    <property type="project" value="TreeGrafter"/>
</dbReference>
<gene>
    <name evidence="3" type="ORF">B0T21DRAFT_343481</name>
</gene>
<dbReference type="Proteomes" id="UP001172159">
    <property type="component" value="Unassembled WGS sequence"/>
</dbReference>
<feature type="compositionally biased region" description="Low complexity" evidence="2">
    <location>
        <begin position="274"/>
        <end position="288"/>
    </location>
</feature>
<dbReference type="GO" id="GO:0030289">
    <property type="term" value="C:protein phosphatase 4 complex"/>
    <property type="evidence" value="ECO:0007669"/>
    <property type="project" value="InterPro"/>
</dbReference>
<dbReference type="PANTHER" id="PTHR16487:SF0">
    <property type="entry name" value="PROTEIN PHOSPHATASE 4 REGULATORY SUBUNIT 2-RELATED"/>
    <property type="match status" value="1"/>
</dbReference>
<dbReference type="GO" id="GO:0019888">
    <property type="term" value="F:protein phosphatase regulator activity"/>
    <property type="evidence" value="ECO:0007669"/>
    <property type="project" value="InterPro"/>
</dbReference>
<dbReference type="AlphaFoldDB" id="A0AA40EY83"/>
<evidence type="ECO:0000256" key="2">
    <source>
        <dbReference type="SAM" id="MobiDB-lite"/>
    </source>
</evidence>
<dbReference type="EMBL" id="JAUKTV010000001">
    <property type="protein sequence ID" value="KAK0747738.1"/>
    <property type="molecule type" value="Genomic_DNA"/>
</dbReference>
<feature type="compositionally biased region" description="Basic and acidic residues" evidence="2">
    <location>
        <begin position="531"/>
        <end position="542"/>
    </location>
</feature>
<feature type="region of interest" description="Disordered" evidence="2">
    <location>
        <begin position="442"/>
        <end position="580"/>
    </location>
</feature>
<evidence type="ECO:0000256" key="1">
    <source>
        <dbReference type="ARBA" id="ARBA00009207"/>
    </source>
</evidence>
<reference evidence="3" key="1">
    <citation type="submission" date="2023-06" db="EMBL/GenBank/DDBJ databases">
        <title>Genome-scale phylogeny and comparative genomics of the fungal order Sordariales.</title>
        <authorList>
            <consortium name="Lawrence Berkeley National Laboratory"/>
            <person name="Hensen N."/>
            <person name="Bonometti L."/>
            <person name="Westerberg I."/>
            <person name="Brannstrom I.O."/>
            <person name="Guillou S."/>
            <person name="Cros-Aarteil S."/>
            <person name="Calhoun S."/>
            <person name="Haridas S."/>
            <person name="Kuo A."/>
            <person name="Mondo S."/>
            <person name="Pangilinan J."/>
            <person name="Riley R."/>
            <person name="Labutti K."/>
            <person name="Andreopoulos B."/>
            <person name="Lipzen A."/>
            <person name="Chen C."/>
            <person name="Yanf M."/>
            <person name="Daum C."/>
            <person name="Ng V."/>
            <person name="Clum A."/>
            <person name="Steindorff A."/>
            <person name="Ohm R."/>
            <person name="Martin F."/>
            <person name="Silar P."/>
            <person name="Natvig D."/>
            <person name="Lalanne C."/>
            <person name="Gautier V."/>
            <person name="Ament-Velasquez S.L."/>
            <person name="Kruys A."/>
            <person name="Hutchinson M.I."/>
            <person name="Powell A.J."/>
            <person name="Barry K."/>
            <person name="Miller A.N."/>
            <person name="Grigoriev I.V."/>
            <person name="Debuchy R."/>
            <person name="Gladieux P."/>
            <person name="Thoren M.H."/>
            <person name="Johannesson H."/>
        </authorList>
    </citation>
    <scope>NUCLEOTIDE SEQUENCE</scope>
    <source>
        <strain evidence="3">CBS 540.89</strain>
    </source>
</reference>
<feature type="compositionally biased region" description="Basic and acidic residues" evidence="2">
    <location>
        <begin position="289"/>
        <end position="299"/>
    </location>
</feature>
<feature type="compositionally biased region" description="Pro residues" evidence="2">
    <location>
        <begin position="49"/>
        <end position="66"/>
    </location>
</feature>
<feature type="region of interest" description="Disordered" evidence="2">
    <location>
        <begin position="237"/>
        <end position="310"/>
    </location>
</feature>
<feature type="region of interest" description="Disordered" evidence="2">
    <location>
        <begin position="46"/>
        <end position="129"/>
    </location>
</feature>
<keyword evidence="4" id="KW-1185">Reference proteome</keyword>
<comment type="similarity">
    <text evidence="1">Belongs to the PPP4R2 family.</text>
</comment>
<organism evidence="3 4">
    <name type="scientific">Apiosordaria backusii</name>
    <dbReference type="NCBI Taxonomy" id="314023"/>
    <lineage>
        <taxon>Eukaryota</taxon>
        <taxon>Fungi</taxon>
        <taxon>Dikarya</taxon>
        <taxon>Ascomycota</taxon>
        <taxon>Pezizomycotina</taxon>
        <taxon>Sordariomycetes</taxon>
        <taxon>Sordariomycetidae</taxon>
        <taxon>Sordariales</taxon>
        <taxon>Lasiosphaeriaceae</taxon>
        <taxon>Apiosordaria</taxon>
    </lineage>
</organism>